<organism evidence="7 8">
    <name type="scientific">Dissulfuribacter thermophilus</name>
    <dbReference type="NCBI Taxonomy" id="1156395"/>
    <lineage>
        <taxon>Bacteria</taxon>
        <taxon>Pseudomonadati</taxon>
        <taxon>Thermodesulfobacteriota</taxon>
        <taxon>Dissulfuribacteria</taxon>
        <taxon>Dissulfuribacterales</taxon>
        <taxon>Dissulfuribacteraceae</taxon>
        <taxon>Dissulfuribacter</taxon>
    </lineage>
</organism>
<keyword evidence="3 5" id="KW-0408">Iron</keyword>
<keyword evidence="1 5" id="KW-0949">S-adenosyl-L-methionine</keyword>
<gene>
    <name evidence="7" type="ORF">DBT_1427</name>
</gene>
<dbReference type="RefSeq" id="WP_067618144.1">
    <property type="nucleotide sequence ID" value="NZ_MAGO01000006.1"/>
</dbReference>
<dbReference type="GO" id="GO:0051536">
    <property type="term" value="F:iron-sulfur cluster binding"/>
    <property type="evidence" value="ECO:0007669"/>
    <property type="project" value="UniProtKB-KW"/>
</dbReference>
<evidence type="ECO:0000313" key="7">
    <source>
        <dbReference type="EMBL" id="OCC15304.1"/>
    </source>
</evidence>
<keyword evidence="8" id="KW-1185">Reference proteome</keyword>
<dbReference type="SUPFAM" id="SSF102114">
    <property type="entry name" value="Radical SAM enzymes"/>
    <property type="match status" value="1"/>
</dbReference>
<sequence length="298" mass="33405">MNTLNSKELSHRADLLYSMLESCTLCPRKCRVNRLKGEIGFCQNGNQALVATYGPHFGEERPLVGRGGSGTVFFSWCNLRCIYCQNYEISQLGDGNPVSPEVLAFIFLSLKESGCHNINLVTPTHVIPFWVKALELIEEETTLGIPIVYNTGGYESVEVLELLEGIVDIYMPDFKYWDDEVGRKLSGCNNYSEVAQSALKEMHRQVGDLVIDENGLAQRGLLVRHLVLPGGLAGSEFIFDFISKEISKDTYINIMDQYRPCGPNLLPSPLNRRITPNEYNQAITAAKRAGLWRIDGMF</sequence>
<dbReference type="InterPro" id="IPR058240">
    <property type="entry name" value="rSAM_sf"/>
</dbReference>
<dbReference type="PATRIC" id="fig|1156395.6.peg.1441"/>
<feature type="binding site" evidence="5">
    <location>
        <position position="77"/>
    </location>
    <ligand>
        <name>[4Fe-4S] cluster</name>
        <dbReference type="ChEBI" id="CHEBI:49883"/>
        <note>4Fe-4S-S-AdoMet</note>
    </ligand>
</feature>
<keyword evidence="4 5" id="KW-0411">Iron-sulfur</keyword>
<dbReference type="SFLD" id="SFLDG01099">
    <property type="entry name" value="Uncharacterised_Radical_SAM_Su"/>
    <property type="match status" value="1"/>
</dbReference>
<dbReference type="PIRSF" id="PIRSF004869">
    <property type="entry name" value="PflX_prd"/>
    <property type="match status" value="1"/>
</dbReference>
<feature type="domain" description="Radical SAM core" evidence="6">
    <location>
        <begin position="72"/>
        <end position="196"/>
    </location>
</feature>
<dbReference type="EMBL" id="MAGO01000006">
    <property type="protein sequence ID" value="OCC15304.1"/>
    <property type="molecule type" value="Genomic_DNA"/>
</dbReference>
<dbReference type="InterPro" id="IPR013785">
    <property type="entry name" value="Aldolase_TIM"/>
</dbReference>
<evidence type="ECO:0000256" key="1">
    <source>
        <dbReference type="ARBA" id="ARBA00022691"/>
    </source>
</evidence>
<name>A0A1B9F640_9BACT</name>
<dbReference type="Pfam" id="PF04055">
    <property type="entry name" value="Radical_SAM"/>
    <property type="match status" value="1"/>
</dbReference>
<dbReference type="SFLD" id="SFLDS00029">
    <property type="entry name" value="Radical_SAM"/>
    <property type="match status" value="1"/>
</dbReference>
<dbReference type="OrthoDB" id="9782387at2"/>
<dbReference type="InterPro" id="IPR007197">
    <property type="entry name" value="rSAM"/>
</dbReference>
<evidence type="ECO:0000256" key="2">
    <source>
        <dbReference type="ARBA" id="ARBA00022723"/>
    </source>
</evidence>
<proteinExistence type="predicted"/>
<protein>
    <submittedName>
        <fullName evidence="7">Radical activating enzyme</fullName>
    </submittedName>
</protein>
<dbReference type="InterPro" id="IPR016431">
    <property type="entry name" value="Pyrv-formate_lyase-activ_prd"/>
</dbReference>
<evidence type="ECO:0000256" key="4">
    <source>
        <dbReference type="ARBA" id="ARBA00023014"/>
    </source>
</evidence>
<dbReference type="GO" id="GO:0003824">
    <property type="term" value="F:catalytic activity"/>
    <property type="evidence" value="ECO:0007669"/>
    <property type="project" value="InterPro"/>
</dbReference>
<dbReference type="Gene3D" id="3.20.20.70">
    <property type="entry name" value="Aldolase class I"/>
    <property type="match status" value="1"/>
</dbReference>
<comment type="caution">
    <text evidence="7">The sequence shown here is derived from an EMBL/GenBank/DDBJ whole genome shotgun (WGS) entry which is preliminary data.</text>
</comment>
<dbReference type="CDD" id="cd01335">
    <property type="entry name" value="Radical_SAM"/>
    <property type="match status" value="1"/>
</dbReference>
<reference evidence="7 8" key="1">
    <citation type="submission" date="2016-06" db="EMBL/GenBank/DDBJ databases">
        <title>Respiratory ammonification of nitrate coupled to the oxidation of elemental sulfur in deep-sea autotrophic thermophilic bacteria.</title>
        <authorList>
            <person name="Slobodkina G.B."/>
            <person name="Mardanov A.V."/>
            <person name="Ravin N.V."/>
            <person name="Frolova A.A."/>
            <person name="Viryasiv M.B."/>
            <person name="Chernyh N.A."/>
            <person name="Bonch-Osmolovskaya E.A."/>
            <person name="Slobodkin A.I."/>
        </authorList>
    </citation>
    <scope>NUCLEOTIDE SEQUENCE [LARGE SCALE GENOMIC DNA]</scope>
    <source>
        <strain evidence="7 8">S69</strain>
    </source>
</reference>
<dbReference type="PANTHER" id="PTHR43075:SF1">
    <property type="entry name" value="FORMATE LYASE ACTIVATING ENZYME, PUTATIVE (AFU_ORTHOLOGUE AFUA_2G15630)-RELATED"/>
    <property type="match status" value="1"/>
</dbReference>
<dbReference type="GO" id="GO:0046872">
    <property type="term" value="F:metal ion binding"/>
    <property type="evidence" value="ECO:0007669"/>
    <property type="project" value="UniProtKB-KW"/>
</dbReference>
<feature type="binding site" evidence="5">
    <location>
        <position position="84"/>
    </location>
    <ligand>
        <name>[4Fe-4S] cluster</name>
        <dbReference type="ChEBI" id="CHEBI:49883"/>
        <note>4Fe-4S-S-AdoMet</note>
    </ligand>
</feature>
<dbReference type="InterPro" id="IPR040085">
    <property type="entry name" value="MJ0674-like"/>
</dbReference>
<keyword evidence="2 5" id="KW-0479">Metal-binding</keyword>
<evidence type="ECO:0000256" key="3">
    <source>
        <dbReference type="ARBA" id="ARBA00023004"/>
    </source>
</evidence>
<dbReference type="Proteomes" id="UP000093080">
    <property type="component" value="Unassembled WGS sequence"/>
</dbReference>
<evidence type="ECO:0000256" key="5">
    <source>
        <dbReference type="PIRSR" id="PIRSR004869-50"/>
    </source>
</evidence>
<feature type="binding site" evidence="5">
    <location>
        <position position="81"/>
    </location>
    <ligand>
        <name>[4Fe-4S] cluster</name>
        <dbReference type="ChEBI" id="CHEBI:49883"/>
        <note>4Fe-4S-S-AdoMet</note>
    </ligand>
</feature>
<dbReference type="AlphaFoldDB" id="A0A1B9F640"/>
<accession>A0A1B9F640</accession>
<evidence type="ECO:0000313" key="8">
    <source>
        <dbReference type="Proteomes" id="UP000093080"/>
    </source>
</evidence>
<evidence type="ECO:0000259" key="6">
    <source>
        <dbReference type="Pfam" id="PF04055"/>
    </source>
</evidence>
<comment type="cofactor">
    <cofactor evidence="5">
        <name>[4Fe-4S] cluster</name>
        <dbReference type="ChEBI" id="CHEBI:49883"/>
    </cofactor>
    <text evidence="5">Binds 1 [4Fe-4S] cluster. The cluster is coordinated with 3 cysteines and an exchangeable S-adenosyl-L-methionine.</text>
</comment>
<dbReference type="STRING" id="1156395.DBT_1427"/>
<dbReference type="PANTHER" id="PTHR43075">
    <property type="entry name" value="FORMATE LYASE ACTIVATING ENZYME, PUTATIVE (AFU_ORTHOLOGUE AFUA_2G15630)-RELATED"/>
    <property type="match status" value="1"/>
</dbReference>